<dbReference type="GO" id="GO:0008483">
    <property type="term" value="F:transaminase activity"/>
    <property type="evidence" value="ECO:0007669"/>
    <property type="project" value="UniProtKB-KW"/>
</dbReference>
<evidence type="ECO:0000313" key="7">
    <source>
        <dbReference type="Proteomes" id="UP000198999"/>
    </source>
</evidence>
<protein>
    <submittedName>
        <fullName evidence="6">Acetylornithine aminotransferase</fullName>
    </submittedName>
</protein>
<dbReference type="InterPro" id="IPR015424">
    <property type="entry name" value="PyrdxlP-dep_Trfase"/>
</dbReference>
<comment type="cofactor">
    <cofactor evidence="1">
        <name>pyridoxal 5'-phosphate</name>
        <dbReference type="ChEBI" id="CHEBI:597326"/>
    </cofactor>
</comment>
<dbReference type="PIRSF" id="PIRSF000521">
    <property type="entry name" value="Transaminase_4ab_Lys_Orn"/>
    <property type="match status" value="1"/>
</dbReference>
<dbReference type="InterPro" id="IPR049704">
    <property type="entry name" value="Aminotrans_3_PPA_site"/>
</dbReference>
<dbReference type="Proteomes" id="UP000198999">
    <property type="component" value="Unassembled WGS sequence"/>
</dbReference>
<keyword evidence="7" id="KW-1185">Reference proteome</keyword>
<evidence type="ECO:0000256" key="3">
    <source>
        <dbReference type="ARBA" id="ARBA00022679"/>
    </source>
</evidence>
<dbReference type="Gene3D" id="3.90.1150.10">
    <property type="entry name" value="Aspartate Aminotransferase, domain 1"/>
    <property type="match status" value="1"/>
</dbReference>
<name>A0A1H8ZT15_9FLAO</name>
<dbReference type="PANTHER" id="PTHR11986:SF79">
    <property type="entry name" value="ACETYLORNITHINE AMINOTRANSFERASE, MITOCHONDRIAL"/>
    <property type="match status" value="1"/>
</dbReference>
<comment type="similarity">
    <text evidence="5">Belongs to the class-III pyridoxal-phosphate-dependent aminotransferase family.</text>
</comment>
<dbReference type="FunFam" id="3.40.640.10:FF:000004">
    <property type="entry name" value="Acetylornithine aminotransferase"/>
    <property type="match status" value="1"/>
</dbReference>
<keyword evidence="3 6" id="KW-0808">Transferase</keyword>
<dbReference type="InterPro" id="IPR005814">
    <property type="entry name" value="Aminotrans_3"/>
</dbReference>
<accession>A0A1H8ZT15</accession>
<evidence type="ECO:0000313" key="6">
    <source>
        <dbReference type="EMBL" id="SEP67494.1"/>
    </source>
</evidence>
<dbReference type="SUPFAM" id="SSF53383">
    <property type="entry name" value="PLP-dependent transferases"/>
    <property type="match status" value="1"/>
</dbReference>
<dbReference type="InterPro" id="IPR015422">
    <property type="entry name" value="PyrdxlP-dep_Trfase_small"/>
</dbReference>
<dbReference type="CDD" id="cd00610">
    <property type="entry name" value="OAT_like"/>
    <property type="match status" value="1"/>
</dbReference>
<dbReference type="InterPro" id="IPR015421">
    <property type="entry name" value="PyrdxlP-dep_Trfase_major"/>
</dbReference>
<keyword evidence="4 5" id="KW-0663">Pyridoxal phosphate</keyword>
<reference evidence="6 7" key="1">
    <citation type="submission" date="2016-10" db="EMBL/GenBank/DDBJ databases">
        <authorList>
            <person name="de Groot N.N."/>
        </authorList>
    </citation>
    <scope>NUCLEOTIDE SEQUENCE [LARGE SCALE GENOMIC DNA]</scope>
    <source>
        <strain evidence="6 7">DSM 21035</strain>
    </source>
</reference>
<evidence type="ECO:0000256" key="4">
    <source>
        <dbReference type="ARBA" id="ARBA00022898"/>
    </source>
</evidence>
<gene>
    <name evidence="6" type="ORF">SAMN05421824_0027</name>
</gene>
<dbReference type="GO" id="GO:0030170">
    <property type="term" value="F:pyridoxal phosphate binding"/>
    <property type="evidence" value="ECO:0007669"/>
    <property type="project" value="InterPro"/>
</dbReference>
<keyword evidence="2 6" id="KW-0032">Aminotransferase</keyword>
<sequence length="382" mass="41389">MPLFDVYPLYNVTPVSGKGIHVYDDKGEEYLDLYGGHAVISIGHAHPNYVEAITSQVNALGFYSNAIQNPLQKQLADKIEALSGCQGYELFLVNSGAEANENALKLASFKTGKSRVIAFKNGFHGRTSAAVAATDNPNVVAPINAQQKVTFLELNDILGVKAELEKGDVCAVIVEFIQGVGGLDQGSAAFFEQVYALCKTNNTMFIADEVQSGYGRSGKFFAFQHYNVTPDIISIAKGMGNGFPIGGILIHPNIEAKYGMLGTTFGGNHLACAAGLAVLHTIEDEGLMANVDAMSHYFIEKAKTIPQIKNIKGRGLMLGLEFDFEVGDLRKDLIYNYKIFTGGAANKKLLRILPPLNIEKQNIDQFFEALKGALKNAEQIVD</sequence>
<evidence type="ECO:0000256" key="1">
    <source>
        <dbReference type="ARBA" id="ARBA00001933"/>
    </source>
</evidence>
<organism evidence="6 7">
    <name type="scientific">Hyunsoonleella jejuensis</name>
    <dbReference type="NCBI Taxonomy" id="419940"/>
    <lineage>
        <taxon>Bacteria</taxon>
        <taxon>Pseudomonadati</taxon>
        <taxon>Bacteroidota</taxon>
        <taxon>Flavobacteriia</taxon>
        <taxon>Flavobacteriales</taxon>
        <taxon>Flavobacteriaceae</taxon>
    </lineage>
</organism>
<evidence type="ECO:0000256" key="5">
    <source>
        <dbReference type="RuleBase" id="RU003560"/>
    </source>
</evidence>
<dbReference type="AlphaFoldDB" id="A0A1H8ZT15"/>
<dbReference type="PANTHER" id="PTHR11986">
    <property type="entry name" value="AMINOTRANSFERASE CLASS III"/>
    <property type="match status" value="1"/>
</dbReference>
<dbReference type="OrthoDB" id="9801052at2"/>
<dbReference type="STRING" id="419940.SAMN05421824_0027"/>
<evidence type="ECO:0000256" key="2">
    <source>
        <dbReference type="ARBA" id="ARBA00022576"/>
    </source>
</evidence>
<dbReference type="RefSeq" id="WP_092573899.1">
    <property type="nucleotide sequence ID" value="NZ_FOFN01000001.1"/>
</dbReference>
<dbReference type="GO" id="GO:0042802">
    <property type="term" value="F:identical protein binding"/>
    <property type="evidence" value="ECO:0007669"/>
    <property type="project" value="TreeGrafter"/>
</dbReference>
<dbReference type="Gene3D" id="3.40.640.10">
    <property type="entry name" value="Type I PLP-dependent aspartate aminotransferase-like (Major domain)"/>
    <property type="match status" value="1"/>
</dbReference>
<dbReference type="InterPro" id="IPR050103">
    <property type="entry name" value="Class-III_PLP-dep_AT"/>
</dbReference>
<dbReference type="EMBL" id="FOFN01000001">
    <property type="protein sequence ID" value="SEP67494.1"/>
    <property type="molecule type" value="Genomic_DNA"/>
</dbReference>
<proteinExistence type="inferred from homology"/>
<dbReference type="PROSITE" id="PS00600">
    <property type="entry name" value="AA_TRANSFER_CLASS_3"/>
    <property type="match status" value="1"/>
</dbReference>
<dbReference type="Pfam" id="PF00202">
    <property type="entry name" value="Aminotran_3"/>
    <property type="match status" value="1"/>
</dbReference>